<dbReference type="EMBL" id="FQVY01000002">
    <property type="protein sequence ID" value="SHG06569.1"/>
    <property type="molecule type" value="Genomic_DNA"/>
</dbReference>
<dbReference type="Proteomes" id="UP000474718">
    <property type="component" value="Unassembled WGS sequence"/>
</dbReference>
<reference evidence="4" key="2">
    <citation type="submission" date="2016-11" db="EMBL/GenBank/DDBJ databases">
        <authorList>
            <person name="Jaros S."/>
            <person name="Januszkiewicz K."/>
            <person name="Wedrychowicz H."/>
        </authorList>
    </citation>
    <scope>NUCLEOTIDE SEQUENCE [LARGE SCALE GENOMIC DNA]</scope>
    <source>
        <strain evidence="4">DSM 4029</strain>
    </source>
</reference>
<dbReference type="EMBL" id="WWVX01000002">
    <property type="protein sequence ID" value="MZL68803.1"/>
    <property type="molecule type" value="Genomic_DNA"/>
</dbReference>
<keyword evidence="5" id="KW-1185">Reference proteome</keyword>
<protein>
    <submittedName>
        <fullName evidence="3">DNA-binding transcriptional regulator, XRE family</fullName>
    </submittedName>
    <submittedName>
        <fullName evidence="2">Helix-turn-helix domain-containing protein</fullName>
    </submittedName>
</protein>
<gene>
    <name evidence="2" type="ORF">GT747_03310</name>
    <name evidence="3" type="ORF">SAMN05444424_1342</name>
</gene>
<reference evidence="3" key="1">
    <citation type="submission" date="2016-11" db="EMBL/GenBank/DDBJ databases">
        <authorList>
            <person name="Varghese N."/>
            <person name="Submissions S."/>
        </authorList>
    </citation>
    <scope>NUCLEOTIDE SEQUENCE</scope>
    <source>
        <strain evidence="3">DSM 4029</strain>
    </source>
</reference>
<dbReference type="AlphaFoldDB" id="A0AAQ1RVT1"/>
<comment type="caution">
    <text evidence="3">The sequence shown here is derived from an EMBL/GenBank/DDBJ whole genome shotgun (WGS) entry which is preliminary data.</text>
</comment>
<dbReference type="InterPro" id="IPR010982">
    <property type="entry name" value="Lambda_DNA-bd_dom_sf"/>
</dbReference>
<dbReference type="RefSeq" id="WP_021660731.1">
    <property type="nucleotide sequence ID" value="NZ_FQVY01000002.1"/>
</dbReference>
<dbReference type="SUPFAM" id="SSF47413">
    <property type="entry name" value="lambda repressor-like DNA-binding domains"/>
    <property type="match status" value="1"/>
</dbReference>
<evidence type="ECO:0000259" key="1">
    <source>
        <dbReference type="Pfam" id="PF13443"/>
    </source>
</evidence>
<name>A0AAQ1RVT1_9FIRM</name>
<sequence length="81" mass="9140">MFIISYAPFYKTLNKRNLKEYDLIHYYKISSNTLHRIKQGKPITTTTLDTLCSILACNVSGIINYIPGNAKGTNSPEKEGL</sequence>
<reference evidence="2 5" key="3">
    <citation type="journal article" date="2019" name="Nat. Med.">
        <title>A library of human gut bacterial isolates paired with longitudinal multiomics data enables mechanistic microbiome research.</title>
        <authorList>
            <person name="Poyet M."/>
            <person name="Groussin M."/>
            <person name="Gibbons S.M."/>
            <person name="Avila-Pacheco J."/>
            <person name="Jiang X."/>
            <person name="Kearney S.M."/>
            <person name="Perrotta A.R."/>
            <person name="Berdy B."/>
            <person name="Zhao S."/>
            <person name="Lieberman T.D."/>
            <person name="Swanson P.K."/>
            <person name="Smith M."/>
            <person name="Roesemann S."/>
            <person name="Alexander J.E."/>
            <person name="Rich S.A."/>
            <person name="Livny J."/>
            <person name="Vlamakis H."/>
            <person name="Clish C."/>
            <person name="Bullock K."/>
            <person name="Deik A."/>
            <person name="Scott J."/>
            <person name="Pierce K.A."/>
            <person name="Xavier R.J."/>
            <person name="Alm E.J."/>
        </authorList>
    </citation>
    <scope>NUCLEOTIDE SEQUENCE [LARGE SCALE GENOMIC DNA]</scope>
    <source>
        <strain evidence="2 5">BIOML-A2</strain>
    </source>
</reference>
<accession>A0AAQ1RVT1</accession>
<keyword evidence="3" id="KW-0238">DNA-binding</keyword>
<dbReference type="GO" id="GO:0003677">
    <property type="term" value="F:DNA binding"/>
    <property type="evidence" value="ECO:0007669"/>
    <property type="project" value="UniProtKB-KW"/>
</dbReference>
<evidence type="ECO:0000313" key="3">
    <source>
        <dbReference type="EMBL" id="SHG06569.1"/>
    </source>
</evidence>
<evidence type="ECO:0000313" key="4">
    <source>
        <dbReference type="Proteomes" id="UP000184089"/>
    </source>
</evidence>
<evidence type="ECO:0000313" key="2">
    <source>
        <dbReference type="EMBL" id="MZL68803.1"/>
    </source>
</evidence>
<dbReference type="Proteomes" id="UP000184089">
    <property type="component" value="Unassembled WGS sequence"/>
</dbReference>
<dbReference type="InterPro" id="IPR001387">
    <property type="entry name" value="Cro/C1-type_HTH"/>
</dbReference>
<evidence type="ECO:0000313" key="5">
    <source>
        <dbReference type="Proteomes" id="UP000474718"/>
    </source>
</evidence>
<proteinExistence type="predicted"/>
<dbReference type="Pfam" id="PF13443">
    <property type="entry name" value="HTH_26"/>
    <property type="match status" value="1"/>
</dbReference>
<organism evidence="3 4">
    <name type="scientific">Bittarella massiliensis</name>
    <name type="common">ex Durand et al. 2017</name>
    <dbReference type="NCBI Taxonomy" id="1720313"/>
    <lineage>
        <taxon>Bacteria</taxon>
        <taxon>Bacillati</taxon>
        <taxon>Bacillota</taxon>
        <taxon>Clostridia</taxon>
        <taxon>Eubacteriales</taxon>
        <taxon>Oscillospiraceae</taxon>
        <taxon>Bittarella (ex Durand et al. 2017)</taxon>
    </lineage>
</organism>
<feature type="domain" description="HTH cro/C1-type" evidence="1">
    <location>
        <begin position="13"/>
        <end position="67"/>
    </location>
</feature>